<keyword evidence="1" id="KW-1133">Transmembrane helix</keyword>
<name>A0A1J8Q6R5_9AGAM</name>
<evidence type="ECO:0000256" key="1">
    <source>
        <dbReference type="SAM" id="Phobius"/>
    </source>
</evidence>
<dbReference type="Proteomes" id="UP000183567">
    <property type="component" value="Unassembled WGS sequence"/>
</dbReference>
<gene>
    <name evidence="2" type="ORF">AZE42_07820</name>
</gene>
<comment type="caution">
    <text evidence="2">The sequence shown here is derived from an EMBL/GenBank/DDBJ whole genome shotgun (WGS) entry which is preliminary data.</text>
</comment>
<keyword evidence="3" id="KW-1185">Reference proteome</keyword>
<evidence type="ECO:0000313" key="3">
    <source>
        <dbReference type="Proteomes" id="UP000183567"/>
    </source>
</evidence>
<proteinExistence type="predicted"/>
<organism evidence="2 3">
    <name type="scientific">Rhizopogon vesiculosus</name>
    <dbReference type="NCBI Taxonomy" id="180088"/>
    <lineage>
        <taxon>Eukaryota</taxon>
        <taxon>Fungi</taxon>
        <taxon>Dikarya</taxon>
        <taxon>Basidiomycota</taxon>
        <taxon>Agaricomycotina</taxon>
        <taxon>Agaricomycetes</taxon>
        <taxon>Agaricomycetidae</taxon>
        <taxon>Boletales</taxon>
        <taxon>Suillineae</taxon>
        <taxon>Rhizopogonaceae</taxon>
        <taxon>Rhizopogon</taxon>
    </lineage>
</organism>
<keyword evidence="1" id="KW-0472">Membrane</keyword>
<reference evidence="2 3" key="1">
    <citation type="submission" date="2016-03" db="EMBL/GenBank/DDBJ databases">
        <title>Comparative genomics of the ectomycorrhizal sister species Rhizopogon vinicolor and Rhizopogon vesiculosus (Basidiomycota: Boletales) reveals a divergence of the mating type B locus.</title>
        <authorList>
            <person name="Mujic A.B."/>
            <person name="Kuo A."/>
            <person name="Tritt A."/>
            <person name="Lipzen A."/>
            <person name="Chen C."/>
            <person name="Johnson J."/>
            <person name="Sharma A."/>
            <person name="Barry K."/>
            <person name="Grigoriev I.V."/>
            <person name="Spatafora J.W."/>
        </authorList>
    </citation>
    <scope>NUCLEOTIDE SEQUENCE [LARGE SCALE GENOMIC DNA]</scope>
    <source>
        <strain evidence="2 3">AM-OR11-056</strain>
    </source>
</reference>
<evidence type="ECO:0000313" key="2">
    <source>
        <dbReference type="EMBL" id="OJA16351.1"/>
    </source>
</evidence>
<dbReference type="EMBL" id="LVVM01002631">
    <property type="protein sequence ID" value="OJA16351.1"/>
    <property type="molecule type" value="Genomic_DNA"/>
</dbReference>
<sequence length="83" mass="9827">MAVLQRSLVNLPISVNDIQRYPMTVLYQSSQLVVVELVVHSIAILSTVFRLVYRSWTRHFWWEDRWAAFALILDGKFPCMPRF</sequence>
<dbReference type="OrthoDB" id="3229610at2759"/>
<accession>A0A1J8Q6R5</accession>
<protein>
    <submittedName>
        <fullName evidence="2">Uncharacterized protein</fullName>
    </submittedName>
</protein>
<dbReference type="AlphaFoldDB" id="A0A1J8Q6R5"/>
<feature type="transmembrane region" description="Helical" evidence="1">
    <location>
        <begin position="32"/>
        <end position="53"/>
    </location>
</feature>
<keyword evidence="1" id="KW-0812">Transmembrane</keyword>